<evidence type="ECO:0000313" key="2">
    <source>
        <dbReference type="Proteomes" id="UP000759131"/>
    </source>
</evidence>
<dbReference type="AlphaFoldDB" id="A0A7R9KPI1"/>
<proteinExistence type="predicted"/>
<dbReference type="EMBL" id="OC858906">
    <property type="protein sequence ID" value="CAD7626996.1"/>
    <property type="molecule type" value="Genomic_DNA"/>
</dbReference>
<reference evidence="1" key="1">
    <citation type="submission" date="2020-11" db="EMBL/GenBank/DDBJ databases">
        <authorList>
            <person name="Tran Van P."/>
        </authorList>
    </citation>
    <scope>NUCLEOTIDE SEQUENCE</scope>
</reference>
<accession>A0A7R9KPI1</accession>
<evidence type="ECO:0000313" key="1">
    <source>
        <dbReference type="EMBL" id="CAD7626996.1"/>
    </source>
</evidence>
<protein>
    <submittedName>
        <fullName evidence="1">Uncharacterized protein</fullName>
    </submittedName>
</protein>
<dbReference type="EMBL" id="CAJPIZ010004331">
    <property type="protein sequence ID" value="CAG2107426.1"/>
    <property type="molecule type" value="Genomic_DNA"/>
</dbReference>
<gene>
    <name evidence="1" type="ORF">OSB1V03_LOCUS7426</name>
</gene>
<keyword evidence="2" id="KW-1185">Reference proteome</keyword>
<organism evidence="1">
    <name type="scientific">Medioppia subpectinata</name>
    <dbReference type="NCBI Taxonomy" id="1979941"/>
    <lineage>
        <taxon>Eukaryota</taxon>
        <taxon>Metazoa</taxon>
        <taxon>Ecdysozoa</taxon>
        <taxon>Arthropoda</taxon>
        <taxon>Chelicerata</taxon>
        <taxon>Arachnida</taxon>
        <taxon>Acari</taxon>
        <taxon>Acariformes</taxon>
        <taxon>Sarcoptiformes</taxon>
        <taxon>Oribatida</taxon>
        <taxon>Brachypylina</taxon>
        <taxon>Oppioidea</taxon>
        <taxon>Oppiidae</taxon>
        <taxon>Medioppia</taxon>
    </lineage>
</organism>
<dbReference type="Proteomes" id="UP000759131">
    <property type="component" value="Unassembled WGS sequence"/>
</dbReference>
<name>A0A7R9KPI1_9ACAR</name>
<sequence length="398" mass="46302">MLPHYLKAQLESIVEVDLDSTFKGYMLWFNINGRPMYCFTPEGKPLSKQKTCQHFKINDTYSGVHMYRHWYRDDRRRVVSTYKLYTGMGREVDFVLERTDTTHRVIIKHLQTYHDSNNDIISAGQLESAIDYRLYDECGYMLWFNISGQPINIRDITLQFNAYGVIFSPTIITRPVSLSDPFHSHLRVFDTNTLTSELIRLNYYLIYGKAPWDAKPHFYIDLANDTNVRPHQVPLFLTMLPNNLKAQLEGIVDYDLGPHNRGHMLWFNINGRPMYCFTPEDKPLSKQGTDAVTGLSVDVSDMTDGNAPRITLVDQIWCRNKRSIYCMRPAFVRQLSAAGLLAHLESAIDYQMYDESGYMLWFNISGQPMYCFTRYEQPLSPQCSSADRMIPFLNNCFV</sequence>